<keyword evidence="6 7" id="KW-0998">Cell outer membrane</keyword>
<dbReference type="Proteomes" id="UP000223913">
    <property type="component" value="Unassembled WGS sequence"/>
</dbReference>
<dbReference type="NCBIfam" id="TIGR04056">
    <property type="entry name" value="OMP_RagA_SusC"/>
    <property type="match status" value="1"/>
</dbReference>
<keyword evidence="5 7" id="KW-0472">Membrane</keyword>
<evidence type="ECO:0000313" key="10">
    <source>
        <dbReference type="Proteomes" id="UP000223913"/>
    </source>
</evidence>
<evidence type="ECO:0000256" key="3">
    <source>
        <dbReference type="ARBA" id="ARBA00022452"/>
    </source>
</evidence>
<organism evidence="9 10">
    <name type="scientific">Flavilitoribacter nigricans (strain ATCC 23147 / DSM 23189 / NBRC 102662 / NCIMB 1420 / SS-2)</name>
    <name type="common">Lewinella nigricans</name>
    <dbReference type="NCBI Taxonomy" id="1122177"/>
    <lineage>
        <taxon>Bacteria</taxon>
        <taxon>Pseudomonadati</taxon>
        <taxon>Bacteroidota</taxon>
        <taxon>Saprospiria</taxon>
        <taxon>Saprospirales</taxon>
        <taxon>Lewinellaceae</taxon>
        <taxon>Flavilitoribacter</taxon>
    </lineage>
</organism>
<dbReference type="InterPro" id="IPR012910">
    <property type="entry name" value="Plug_dom"/>
</dbReference>
<dbReference type="Pfam" id="PF07715">
    <property type="entry name" value="Plug"/>
    <property type="match status" value="1"/>
</dbReference>
<reference evidence="9 10" key="1">
    <citation type="submission" date="2017-10" db="EMBL/GenBank/DDBJ databases">
        <title>The draft genome sequence of Lewinella nigricans NBRC 102662.</title>
        <authorList>
            <person name="Wang K."/>
        </authorList>
    </citation>
    <scope>NUCLEOTIDE SEQUENCE [LARGE SCALE GENOMIC DNA]</scope>
    <source>
        <strain evidence="9 10">NBRC 102662</strain>
    </source>
</reference>
<comment type="subcellular location">
    <subcellularLocation>
        <location evidence="1 7">Cell outer membrane</location>
        <topology evidence="1 7">Multi-pass membrane protein</topology>
    </subcellularLocation>
</comment>
<evidence type="ECO:0000256" key="6">
    <source>
        <dbReference type="ARBA" id="ARBA00023237"/>
    </source>
</evidence>
<dbReference type="InterPro" id="IPR023997">
    <property type="entry name" value="TonB-dep_OMP_SusC/RagA_CS"/>
</dbReference>
<dbReference type="PROSITE" id="PS52016">
    <property type="entry name" value="TONB_DEPENDENT_REC_3"/>
    <property type="match status" value="1"/>
</dbReference>
<dbReference type="Gene3D" id="2.40.170.20">
    <property type="entry name" value="TonB-dependent receptor, beta-barrel domain"/>
    <property type="match status" value="1"/>
</dbReference>
<evidence type="ECO:0000256" key="5">
    <source>
        <dbReference type="ARBA" id="ARBA00023136"/>
    </source>
</evidence>
<name>A0A2D0NBF3_FLAN2</name>
<comment type="similarity">
    <text evidence="7">Belongs to the TonB-dependent receptor family.</text>
</comment>
<evidence type="ECO:0000256" key="7">
    <source>
        <dbReference type="PROSITE-ProRule" id="PRU01360"/>
    </source>
</evidence>
<evidence type="ECO:0000256" key="1">
    <source>
        <dbReference type="ARBA" id="ARBA00004571"/>
    </source>
</evidence>
<dbReference type="RefSeq" id="WP_099150781.1">
    <property type="nucleotide sequence ID" value="NZ_PDUD01000020.1"/>
</dbReference>
<dbReference type="AlphaFoldDB" id="A0A2D0NBF3"/>
<proteinExistence type="inferred from homology"/>
<dbReference type="SUPFAM" id="SSF56935">
    <property type="entry name" value="Porins"/>
    <property type="match status" value="1"/>
</dbReference>
<sequence>MKQRKAWANRPLPWPILFGILFLSFNLSAQDFRVNGKVTSAEDGLGLPGVNILVKGTTNGAVTDIDGNYEISVPDGSAVLVFSYIGYSGQEIEVGSRNTIDIDLSPDARALEEVVVVGYGTVKKSDLTGSVVSLKSDDLTPGANVSMEQMLQGRAPGVLISQETGEPGAAMSITIRGASSITAGNDPLYVIDGMPVNNGAVISGTGSGFVANNNPRNPLNSLNPNDIASIEILKDASATAIYGSRGANGVVLITTKNGQEGRMKVSYNGYYGTQTVANQVDVLTATEYRDVLNAIIADGGGNAGEEVTDIQGDGTDWQSELFRDAPIQNHNISFSGGNNINKYYVSLDYFDQQGVVRYSGMKRYTARVNLDTKVKERYAFGINLNTSFIQDDYVSNGTGLNENAGALYSAINFDPTISVFDAAGNYNLSPFITTDNPLALALGEDALSESFRTFGTIYGEYFILPSLSAKVKLGGDINSSRRDVWIDPITVTGGQNSGIATIITGRRDYYLTEGTLNFNKAFGDQSLNAVVGATYEYFGSESFNGNGRGYALPQLTTNAIGSGSAEMNILGSGRNLSKLVSYLARVNYSIADKYLITASFRADGSSRFGPNNRFGFFPSAAFAWKLHNEAFMENDQLFSQLKFRASYGVIGNQSIPNYRFLPSFDTGADVVLNDSRFTTIQPSRNANPDLKWESTAQLDIGIDFGLWEDRLYGSVEYFDAKTTDLLLNVPKPNSTGFGSRTENVGSIRNTGIEAILTARVVDTRNFDWTTSANFTAIRNEVLDIGDAERIITGGLGFVSDATITRPGDPLYSYYGYEVAGVWQENDNFDLTTDNVAPGDLKYVDQNGDGTINADDQVILGNTFPEYTWGWTNTITFKGLSLSAFIQGVEGVSLLNNNLVDTYFPINFRRNKMAEPYLNRWTPSNPTNEYPSFVNPTAQGQRVVNSRTVTDASYIRLQSLRLGYTFPMANVKAISNLNVYVSANNLLTITDYIGTDPGANATGSSVLRIDYNTYPFARTFLVGLNVSF</sequence>
<dbReference type="InterPro" id="IPR036942">
    <property type="entry name" value="Beta-barrel_TonB_sf"/>
</dbReference>
<dbReference type="Pfam" id="PF13715">
    <property type="entry name" value="CarbopepD_reg_2"/>
    <property type="match status" value="1"/>
</dbReference>
<evidence type="ECO:0000259" key="8">
    <source>
        <dbReference type="Pfam" id="PF07715"/>
    </source>
</evidence>
<keyword evidence="3 7" id="KW-1134">Transmembrane beta strand</keyword>
<dbReference type="OrthoDB" id="9768177at2"/>
<evidence type="ECO:0000256" key="2">
    <source>
        <dbReference type="ARBA" id="ARBA00022448"/>
    </source>
</evidence>
<protein>
    <submittedName>
        <fullName evidence="9">SusC/RagA family TonB-linked outer membrane protein</fullName>
    </submittedName>
</protein>
<evidence type="ECO:0000256" key="4">
    <source>
        <dbReference type="ARBA" id="ARBA00022692"/>
    </source>
</evidence>
<dbReference type="SUPFAM" id="SSF49464">
    <property type="entry name" value="Carboxypeptidase regulatory domain-like"/>
    <property type="match status" value="1"/>
</dbReference>
<dbReference type="Gene3D" id="2.60.40.1120">
    <property type="entry name" value="Carboxypeptidase-like, regulatory domain"/>
    <property type="match status" value="1"/>
</dbReference>
<feature type="domain" description="TonB-dependent receptor plug" evidence="8">
    <location>
        <begin position="124"/>
        <end position="250"/>
    </location>
</feature>
<dbReference type="NCBIfam" id="TIGR04057">
    <property type="entry name" value="SusC_RagA_signa"/>
    <property type="match status" value="1"/>
</dbReference>
<dbReference type="FunFam" id="2.170.130.10:FF:000008">
    <property type="entry name" value="SusC/RagA family TonB-linked outer membrane protein"/>
    <property type="match status" value="1"/>
</dbReference>
<dbReference type="GO" id="GO:0009279">
    <property type="term" value="C:cell outer membrane"/>
    <property type="evidence" value="ECO:0007669"/>
    <property type="project" value="UniProtKB-SubCell"/>
</dbReference>
<dbReference type="InterPro" id="IPR037066">
    <property type="entry name" value="Plug_dom_sf"/>
</dbReference>
<dbReference type="InterPro" id="IPR023996">
    <property type="entry name" value="TonB-dep_OMP_SusC/RagA"/>
</dbReference>
<keyword evidence="2 7" id="KW-0813">Transport</keyword>
<evidence type="ECO:0000313" key="9">
    <source>
        <dbReference type="EMBL" id="PHN05690.1"/>
    </source>
</evidence>
<dbReference type="InterPro" id="IPR008969">
    <property type="entry name" value="CarboxyPept-like_regulatory"/>
</dbReference>
<comment type="caution">
    <text evidence="9">The sequence shown here is derived from an EMBL/GenBank/DDBJ whole genome shotgun (WGS) entry which is preliminary data.</text>
</comment>
<dbReference type="InterPro" id="IPR039426">
    <property type="entry name" value="TonB-dep_rcpt-like"/>
</dbReference>
<dbReference type="EMBL" id="PDUD01000020">
    <property type="protein sequence ID" value="PHN05690.1"/>
    <property type="molecule type" value="Genomic_DNA"/>
</dbReference>
<keyword evidence="4 7" id="KW-0812">Transmembrane</keyword>
<keyword evidence="10" id="KW-1185">Reference proteome</keyword>
<accession>A0A2D0NBF3</accession>
<gene>
    <name evidence="9" type="ORF">CRP01_14530</name>
</gene>
<dbReference type="Gene3D" id="2.170.130.10">
    <property type="entry name" value="TonB-dependent receptor, plug domain"/>
    <property type="match status" value="1"/>
</dbReference>